<dbReference type="Proteomes" id="UP000593566">
    <property type="component" value="Unassembled WGS sequence"/>
</dbReference>
<dbReference type="EMBL" id="JACCJB010000010">
    <property type="protein sequence ID" value="KAF6223697.1"/>
    <property type="molecule type" value="Genomic_DNA"/>
</dbReference>
<gene>
    <name evidence="1" type="ORF">HO133_000540</name>
</gene>
<name>A0A8H6CHQ2_9LECA</name>
<reference evidence="1 2" key="1">
    <citation type="journal article" date="2020" name="Genomics">
        <title>Complete, high-quality genomes from long-read metagenomic sequencing of two wolf lichen thalli reveals enigmatic genome architecture.</title>
        <authorList>
            <person name="McKenzie S.K."/>
            <person name="Walston R.F."/>
            <person name="Allen J.L."/>
        </authorList>
    </citation>
    <scope>NUCLEOTIDE SEQUENCE [LARGE SCALE GENOMIC DNA]</scope>
    <source>
        <strain evidence="1">WasteWater1</strain>
    </source>
</reference>
<comment type="caution">
    <text evidence="1">The sequence shown here is derived from an EMBL/GenBank/DDBJ whole genome shotgun (WGS) entry which is preliminary data.</text>
</comment>
<organism evidence="1 2">
    <name type="scientific">Letharia lupina</name>
    <dbReference type="NCBI Taxonomy" id="560253"/>
    <lineage>
        <taxon>Eukaryota</taxon>
        <taxon>Fungi</taxon>
        <taxon>Dikarya</taxon>
        <taxon>Ascomycota</taxon>
        <taxon>Pezizomycotina</taxon>
        <taxon>Lecanoromycetes</taxon>
        <taxon>OSLEUM clade</taxon>
        <taxon>Lecanoromycetidae</taxon>
        <taxon>Lecanorales</taxon>
        <taxon>Lecanorineae</taxon>
        <taxon>Parmeliaceae</taxon>
        <taxon>Letharia</taxon>
    </lineage>
</organism>
<dbReference type="GO" id="GO:0004497">
    <property type="term" value="F:monooxygenase activity"/>
    <property type="evidence" value="ECO:0007669"/>
    <property type="project" value="InterPro"/>
</dbReference>
<evidence type="ECO:0000313" key="1">
    <source>
        <dbReference type="EMBL" id="KAF6223697.1"/>
    </source>
</evidence>
<protein>
    <recommendedName>
        <fullName evidence="3">Cytochrome P450</fullName>
    </recommendedName>
</protein>
<dbReference type="GeneID" id="59328959"/>
<dbReference type="InterPro" id="IPR036396">
    <property type="entry name" value="Cyt_P450_sf"/>
</dbReference>
<keyword evidence="2" id="KW-1185">Reference proteome</keyword>
<sequence length="261" mass="29147">MLTQLCTGPSEVTVFEPEVLGAVDGPGSHCTKAVWYDALQPESLVNTTRDNGIHTQRRRMWNNAFTPQASTASDEQKALSGYEDQIVFYARRFENEVARSIGSPVDASSLIYKFTFDLMGEIAFSRNAGQDRLRDQQWHAAMTALQKGMALLGPLSPVPWLLHIGLSLPFIPIVRDWNSMVAFCKSCIDDRIKVDNLSSGTICDPRMALEMTKCVPVDQLEETDHDISSWLIDSSQAKTLSEEERVKWLYGDAITMVIAGR</sequence>
<dbReference type="RefSeq" id="XP_037152914.1">
    <property type="nucleotide sequence ID" value="XM_037291479.1"/>
</dbReference>
<evidence type="ECO:0000313" key="2">
    <source>
        <dbReference type="Proteomes" id="UP000593566"/>
    </source>
</evidence>
<accession>A0A8H6CHQ2</accession>
<proteinExistence type="predicted"/>
<dbReference type="AlphaFoldDB" id="A0A8H6CHQ2"/>
<dbReference type="GO" id="GO:0020037">
    <property type="term" value="F:heme binding"/>
    <property type="evidence" value="ECO:0007669"/>
    <property type="project" value="InterPro"/>
</dbReference>
<dbReference type="Gene3D" id="1.10.630.10">
    <property type="entry name" value="Cytochrome P450"/>
    <property type="match status" value="1"/>
</dbReference>
<dbReference type="GO" id="GO:0005506">
    <property type="term" value="F:iron ion binding"/>
    <property type="evidence" value="ECO:0007669"/>
    <property type="project" value="InterPro"/>
</dbReference>
<dbReference type="GO" id="GO:0016705">
    <property type="term" value="F:oxidoreductase activity, acting on paired donors, with incorporation or reduction of molecular oxygen"/>
    <property type="evidence" value="ECO:0007669"/>
    <property type="project" value="InterPro"/>
</dbReference>
<dbReference type="SUPFAM" id="SSF48264">
    <property type="entry name" value="Cytochrome P450"/>
    <property type="match status" value="1"/>
</dbReference>
<evidence type="ECO:0008006" key="3">
    <source>
        <dbReference type="Google" id="ProtNLM"/>
    </source>
</evidence>